<evidence type="ECO:0000256" key="7">
    <source>
        <dbReference type="ARBA" id="ARBA00023136"/>
    </source>
</evidence>
<keyword evidence="3" id="KW-1003">Cell membrane</keyword>
<feature type="transmembrane region" description="Helical" evidence="9">
    <location>
        <begin position="290"/>
        <end position="323"/>
    </location>
</feature>
<feature type="transmembrane region" description="Helical" evidence="9">
    <location>
        <begin position="86"/>
        <end position="105"/>
    </location>
</feature>
<evidence type="ECO:0000256" key="2">
    <source>
        <dbReference type="ARBA" id="ARBA00022448"/>
    </source>
</evidence>
<evidence type="ECO:0000256" key="9">
    <source>
        <dbReference type="SAM" id="Phobius"/>
    </source>
</evidence>
<dbReference type="AlphaFoldDB" id="A0A4P6JT67"/>
<dbReference type="GO" id="GO:0005886">
    <property type="term" value="C:plasma membrane"/>
    <property type="evidence" value="ECO:0007669"/>
    <property type="project" value="UniProtKB-SubCell"/>
</dbReference>
<keyword evidence="11" id="KW-1185">Reference proteome</keyword>
<feature type="transmembrane region" description="Helical" evidence="9">
    <location>
        <begin position="178"/>
        <end position="195"/>
    </location>
</feature>
<dbReference type="EMBL" id="CP035758">
    <property type="protein sequence ID" value="QBD78758.1"/>
    <property type="molecule type" value="Genomic_DNA"/>
</dbReference>
<evidence type="ECO:0000313" key="10">
    <source>
        <dbReference type="EMBL" id="QBD78758.1"/>
    </source>
</evidence>
<keyword evidence="6 9" id="KW-1133">Transmembrane helix</keyword>
<dbReference type="OrthoDB" id="9797838at2"/>
<feature type="transmembrane region" description="Helical" evidence="9">
    <location>
        <begin position="141"/>
        <end position="158"/>
    </location>
</feature>
<evidence type="ECO:0000256" key="3">
    <source>
        <dbReference type="ARBA" id="ARBA00022475"/>
    </source>
</evidence>
<comment type="subcellular location">
    <subcellularLocation>
        <location evidence="1">Cell membrane</location>
        <topology evidence="1">Multi-pass membrane protein</topology>
    </subcellularLocation>
</comment>
<evidence type="ECO:0000256" key="5">
    <source>
        <dbReference type="ARBA" id="ARBA00022692"/>
    </source>
</evidence>
<feature type="transmembrane region" description="Helical" evidence="9">
    <location>
        <begin position="59"/>
        <end position="79"/>
    </location>
</feature>
<sequence>MYGSNTALRKRARRVVIRASLEHVSKAWSWLFLLLLLLGFSLANPRFLDFVNLQNIVTNMAFVLLLALGQTFVIITGGLDLSTGYVMGLASVVAATVVMLIGASVPLFLTVLAALLCGLLLGQLPGLINGLIIARLSVPPFIVTLGMYGIACGVGFLLEHEQPVTVTLEGVNTLGNGYLFYIISGMGIQFWQVPVKLAKAHVLQPLGVLPFQLLVSIVLIIACYWLLAQTRFGRHTYAIGGNAEAALRAGIAVARHKILIYMLSAGLASLAGVLYVFRYTSGTADGGNPLLIDSIAAVVIGGASLFGGEGTIMGTVIGTLIIAVLQNGLVILGINAYWQFIATGLVIILAVLVDQLKGRFAA</sequence>
<feature type="transmembrane region" description="Helical" evidence="9">
    <location>
        <begin position="258"/>
        <end position="278"/>
    </location>
</feature>
<dbReference type="Pfam" id="PF02653">
    <property type="entry name" value="BPD_transp_2"/>
    <property type="match status" value="1"/>
</dbReference>
<keyword evidence="7 9" id="KW-0472">Membrane</keyword>
<evidence type="ECO:0000256" key="8">
    <source>
        <dbReference type="ARBA" id="ARBA00039381"/>
    </source>
</evidence>
<reference evidence="10 11" key="1">
    <citation type="submission" date="2019-01" db="EMBL/GenBank/DDBJ databases">
        <title>Ktedonosporobacter rubrisoli SCAWS-G2.</title>
        <authorList>
            <person name="Huang Y."/>
            <person name="Yan B."/>
        </authorList>
    </citation>
    <scope>NUCLEOTIDE SEQUENCE [LARGE SCALE GENOMIC DNA]</scope>
    <source>
        <strain evidence="10 11">SCAWS-G2</strain>
    </source>
</reference>
<dbReference type="GO" id="GO:0022857">
    <property type="term" value="F:transmembrane transporter activity"/>
    <property type="evidence" value="ECO:0007669"/>
    <property type="project" value="InterPro"/>
</dbReference>
<dbReference type="CDD" id="cd06579">
    <property type="entry name" value="TM_PBP1_transp_AraH_like"/>
    <property type="match status" value="1"/>
</dbReference>
<keyword evidence="4" id="KW-0997">Cell inner membrane</keyword>
<dbReference type="RefSeq" id="WP_129889811.1">
    <property type="nucleotide sequence ID" value="NZ_CP035758.1"/>
</dbReference>
<feature type="transmembrane region" description="Helical" evidence="9">
    <location>
        <begin position="329"/>
        <end position="353"/>
    </location>
</feature>
<organism evidence="10 11">
    <name type="scientific">Ktedonosporobacter rubrisoli</name>
    <dbReference type="NCBI Taxonomy" id="2509675"/>
    <lineage>
        <taxon>Bacteria</taxon>
        <taxon>Bacillati</taxon>
        <taxon>Chloroflexota</taxon>
        <taxon>Ktedonobacteria</taxon>
        <taxon>Ktedonobacterales</taxon>
        <taxon>Ktedonosporobacteraceae</taxon>
        <taxon>Ktedonosporobacter</taxon>
    </lineage>
</organism>
<gene>
    <name evidence="10" type="ORF">EPA93_23335</name>
</gene>
<keyword evidence="2" id="KW-0813">Transport</keyword>
<evidence type="ECO:0000256" key="4">
    <source>
        <dbReference type="ARBA" id="ARBA00022519"/>
    </source>
</evidence>
<name>A0A4P6JT67_KTERU</name>
<dbReference type="PANTHER" id="PTHR32196">
    <property type="entry name" value="ABC TRANSPORTER PERMEASE PROTEIN YPHD-RELATED-RELATED"/>
    <property type="match status" value="1"/>
</dbReference>
<proteinExistence type="predicted"/>
<dbReference type="InterPro" id="IPR001851">
    <property type="entry name" value="ABC_transp_permease"/>
</dbReference>
<dbReference type="KEGG" id="kbs:EPA93_23335"/>
<dbReference type="Proteomes" id="UP000290365">
    <property type="component" value="Chromosome"/>
</dbReference>
<keyword evidence="5 9" id="KW-0812">Transmembrane</keyword>
<evidence type="ECO:0000256" key="1">
    <source>
        <dbReference type="ARBA" id="ARBA00004651"/>
    </source>
</evidence>
<dbReference type="PANTHER" id="PTHR32196:SF71">
    <property type="entry name" value="AUTOINDUCER 2 IMPORT SYSTEM PERMEASE PROTEIN LSRD"/>
    <property type="match status" value="1"/>
</dbReference>
<accession>A0A4P6JT67</accession>
<feature type="transmembrane region" description="Helical" evidence="9">
    <location>
        <begin position="207"/>
        <end position="227"/>
    </location>
</feature>
<protein>
    <recommendedName>
        <fullName evidence="8">Autoinducer 2 import system permease protein LsrD</fullName>
    </recommendedName>
</protein>
<evidence type="ECO:0000256" key="6">
    <source>
        <dbReference type="ARBA" id="ARBA00022989"/>
    </source>
</evidence>
<evidence type="ECO:0000313" key="11">
    <source>
        <dbReference type="Proteomes" id="UP000290365"/>
    </source>
</evidence>